<dbReference type="CDD" id="cd02966">
    <property type="entry name" value="TlpA_like_family"/>
    <property type="match status" value="1"/>
</dbReference>
<keyword evidence="1" id="KW-0676">Redox-active center</keyword>
<dbReference type="InterPro" id="IPR000866">
    <property type="entry name" value="AhpC/TSA"/>
</dbReference>
<gene>
    <name evidence="3" type="ORF">GCM10023091_20260</name>
</gene>
<proteinExistence type="predicted"/>
<dbReference type="InterPro" id="IPR036249">
    <property type="entry name" value="Thioredoxin-like_sf"/>
</dbReference>
<organism evidence="3 4">
    <name type="scientific">Ravibacter arvi</name>
    <dbReference type="NCBI Taxonomy" id="2051041"/>
    <lineage>
        <taxon>Bacteria</taxon>
        <taxon>Pseudomonadati</taxon>
        <taxon>Bacteroidota</taxon>
        <taxon>Cytophagia</taxon>
        <taxon>Cytophagales</taxon>
        <taxon>Spirosomataceae</taxon>
        <taxon>Ravibacter</taxon>
    </lineage>
</organism>
<dbReference type="PANTHER" id="PTHR42852">
    <property type="entry name" value="THIOL:DISULFIDE INTERCHANGE PROTEIN DSBE"/>
    <property type="match status" value="1"/>
</dbReference>
<dbReference type="InterPro" id="IPR017937">
    <property type="entry name" value="Thioredoxin_CS"/>
</dbReference>
<dbReference type="PROSITE" id="PS00194">
    <property type="entry name" value="THIOREDOXIN_1"/>
    <property type="match status" value="1"/>
</dbReference>
<comment type="caution">
    <text evidence="3">The sequence shown here is derived from an EMBL/GenBank/DDBJ whole genome shotgun (WGS) entry which is preliminary data.</text>
</comment>
<dbReference type="Pfam" id="PF00578">
    <property type="entry name" value="AhpC-TSA"/>
    <property type="match status" value="1"/>
</dbReference>
<evidence type="ECO:0000256" key="1">
    <source>
        <dbReference type="ARBA" id="ARBA00023284"/>
    </source>
</evidence>
<dbReference type="Proteomes" id="UP001501508">
    <property type="component" value="Unassembled WGS sequence"/>
</dbReference>
<dbReference type="PROSITE" id="PS51352">
    <property type="entry name" value="THIOREDOXIN_2"/>
    <property type="match status" value="1"/>
</dbReference>
<dbReference type="Gene3D" id="3.40.30.10">
    <property type="entry name" value="Glutaredoxin"/>
    <property type="match status" value="1"/>
</dbReference>
<dbReference type="InterPro" id="IPR050553">
    <property type="entry name" value="Thioredoxin_ResA/DsbE_sf"/>
</dbReference>
<dbReference type="InterPro" id="IPR013766">
    <property type="entry name" value="Thioredoxin_domain"/>
</dbReference>
<accession>A0ABP8LWN8</accession>
<evidence type="ECO:0000313" key="4">
    <source>
        <dbReference type="Proteomes" id="UP001501508"/>
    </source>
</evidence>
<evidence type="ECO:0000313" key="3">
    <source>
        <dbReference type="EMBL" id="GAA4438908.1"/>
    </source>
</evidence>
<reference evidence="4" key="1">
    <citation type="journal article" date="2019" name="Int. J. Syst. Evol. Microbiol.">
        <title>The Global Catalogue of Microorganisms (GCM) 10K type strain sequencing project: providing services to taxonomists for standard genome sequencing and annotation.</title>
        <authorList>
            <consortium name="The Broad Institute Genomics Platform"/>
            <consortium name="The Broad Institute Genome Sequencing Center for Infectious Disease"/>
            <person name="Wu L."/>
            <person name="Ma J."/>
        </authorList>
    </citation>
    <scope>NUCLEOTIDE SEQUENCE [LARGE SCALE GENOMIC DNA]</scope>
    <source>
        <strain evidence="4">JCM 31920</strain>
    </source>
</reference>
<name>A0ABP8LWN8_9BACT</name>
<evidence type="ECO:0000259" key="2">
    <source>
        <dbReference type="PROSITE" id="PS51352"/>
    </source>
</evidence>
<dbReference type="PANTHER" id="PTHR42852:SF13">
    <property type="entry name" value="PROTEIN DIPZ"/>
    <property type="match status" value="1"/>
</dbReference>
<dbReference type="EMBL" id="BAABEY010000020">
    <property type="protein sequence ID" value="GAA4438908.1"/>
    <property type="molecule type" value="Genomic_DNA"/>
</dbReference>
<sequence length="144" mass="16251">MLGQSVNLLRLSSMEDRLSRGGDTTFVVNFWATWCAPCVKELPVFQDFHNKHAASQVKVLLVSLDAKSSLDTKVRPFVSRSGLGIEFFLLDESNQQQYIDRISSSWSGVLPATLMVNSRRGKKKLIEGEINMSKLEEALQDMRE</sequence>
<dbReference type="SUPFAM" id="SSF52833">
    <property type="entry name" value="Thioredoxin-like"/>
    <property type="match status" value="1"/>
</dbReference>
<feature type="domain" description="Thioredoxin" evidence="2">
    <location>
        <begin position="1"/>
        <end position="144"/>
    </location>
</feature>
<protein>
    <recommendedName>
        <fullName evidence="2">Thioredoxin domain-containing protein</fullName>
    </recommendedName>
</protein>
<keyword evidence="4" id="KW-1185">Reference proteome</keyword>